<dbReference type="EMBL" id="RYFG02000107">
    <property type="protein sequence ID" value="TRW92702.1"/>
    <property type="molecule type" value="Genomic_DNA"/>
</dbReference>
<dbReference type="RefSeq" id="WP_127028492.1">
    <property type="nucleotide sequence ID" value="NZ_RYFG02000107.1"/>
</dbReference>
<name>A0ABY3C9H2_9GAMM</name>
<evidence type="ECO:0000313" key="1">
    <source>
        <dbReference type="EMBL" id="TRW92702.1"/>
    </source>
</evidence>
<sequence>MKSAIGRWITVIFISLVMLGCSSIRARTETPDEKWQVYPGIRRDVKDADVIFSGKSSDPVWAKGMVTTMLVLDLPLSAVFDTVAMPYDLYRIYVPKHPDEDAEKE</sequence>
<accession>A0ABY3C9H2</accession>
<gene>
    <name evidence="1" type="ORF">EKO24_014845</name>
</gene>
<evidence type="ECO:0000313" key="2">
    <source>
        <dbReference type="Proteomes" id="UP000733744"/>
    </source>
</evidence>
<dbReference type="InterPro" id="IPR010780">
    <property type="entry name" value="DUF1375"/>
</dbReference>
<organism evidence="1 2">
    <name type="scientific">Candidatus Methylobacter oryzae</name>
    <dbReference type="NCBI Taxonomy" id="2497749"/>
    <lineage>
        <taxon>Bacteria</taxon>
        <taxon>Pseudomonadati</taxon>
        <taxon>Pseudomonadota</taxon>
        <taxon>Gammaproteobacteria</taxon>
        <taxon>Methylococcales</taxon>
        <taxon>Methylococcaceae</taxon>
        <taxon>Methylobacter</taxon>
    </lineage>
</organism>
<comment type="caution">
    <text evidence="1">The sequence shown here is derived from an EMBL/GenBank/DDBJ whole genome shotgun (WGS) entry which is preliminary data.</text>
</comment>
<dbReference type="Pfam" id="PF07119">
    <property type="entry name" value="DUF1375"/>
    <property type="match status" value="1"/>
</dbReference>
<protein>
    <submittedName>
        <fullName evidence="1">YceK/YidQ family lipoprotein</fullName>
    </submittedName>
</protein>
<proteinExistence type="predicted"/>
<keyword evidence="2" id="KW-1185">Reference proteome</keyword>
<dbReference type="Proteomes" id="UP000733744">
    <property type="component" value="Unassembled WGS sequence"/>
</dbReference>
<reference evidence="1 2" key="1">
    <citation type="journal article" date="2019" name="Antonie Van Leeuwenhoek">
        <title>Description of 'Ca. Methylobacter oryzae' KRF1, a novel species from the environmentally important Methylobacter clade 2.</title>
        <authorList>
            <person name="Khatri K."/>
            <person name="Mohite J.A."/>
            <person name="Pandit P.S."/>
            <person name="Bahulikar R."/>
            <person name="Rahalkar M.C."/>
        </authorList>
    </citation>
    <scope>NUCLEOTIDE SEQUENCE [LARGE SCALE GENOMIC DNA]</scope>
    <source>
        <strain evidence="1 2">KRF1</strain>
    </source>
</reference>
<keyword evidence="1" id="KW-0449">Lipoprotein</keyword>
<dbReference type="PROSITE" id="PS51257">
    <property type="entry name" value="PROKAR_LIPOPROTEIN"/>
    <property type="match status" value="1"/>
</dbReference>